<dbReference type="EMBL" id="LR216287">
    <property type="protein sequence ID" value="VFJ14819.1"/>
    <property type="molecule type" value="Genomic_DNA"/>
</dbReference>
<accession>A0A484IF87</accession>
<dbReference type="RefSeq" id="WP_134484920.1">
    <property type="nucleotide sequence ID" value="NZ_LR216287.1"/>
</dbReference>
<dbReference type="Proteomes" id="UP000294299">
    <property type="component" value="Chromosome NFRAN"/>
</dbReference>
<sequence length="90" mass="10140">MVFNYAKISLDLNGREKRRRRVGPDNGSLAGLIYLSIYLSIHYQSSPTLKKNSLLQKPEATGSSPSLIGFDLYYYQKLLMFEKGMANCAS</sequence>
<organism evidence="1 2">
    <name type="scientific">Candidatus Nitrosocosmicus franklandianus</name>
    <dbReference type="NCBI Taxonomy" id="1798806"/>
    <lineage>
        <taxon>Archaea</taxon>
        <taxon>Nitrososphaerota</taxon>
        <taxon>Nitrososphaeria</taxon>
        <taxon>Nitrososphaerales</taxon>
        <taxon>Nitrososphaeraceae</taxon>
        <taxon>Candidatus Nitrosocosmicus</taxon>
    </lineage>
</organism>
<dbReference type="KEGG" id="nfn:NFRAN_2497"/>
<keyword evidence="2" id="KW-1185">Reference proteome</keyword>
<evidence type="ECO:0000313" key="2">
    <source>
        <dbReference type="Proteomes" id="UP000294299"/>
    </source>
</evidence>
<evidence type="ECO:0000313" key="1">
    <source>
        <dbReference type="EMBL" id="VFJ14819.1"/>
    </source>
</evidence>
<reference evidence="1 2" key="1">
    <citation type="submission" date="2019-02" db="EMBL/GenBank/DDBJ databases">
        <authorList>
            <person name="Lehtovirta-Morley E L."/>
        </authorList>
    </citation>
    <scope>NUCLEOTIDE SEQUENCE [LARGE SCALE GENOMIC DNA]</scope>
    <source>
        <strain evidence="1">NFRAN1</strain>
    </source>
</reference>
<gene>
    <name evidence="1" type="ORF">NFRAN_2497</name>
</gene>
<name>A0A484IF87_9ARCH</name>
<proteinExistence type="predicted"/>
<protein>
    <submittedName>
        <fullName evidence="1">Uncharacterized protein</fullName>
    </submittedName>
</protein>
<dbReference type="AlphaFoldDB" id="A0A484IF87"/>
<dbReference type="GeneID" id="39421682"/>